<accession>A0AA88EC82</accession>
<feature type="compositionally biased region" description="Pro residues" evidence="1">
    <location>
        <begin position="52"/>
        <end position="61"/>
    </location>
</feature>
<dbReference type="AlphaFoldDB" id="A0AA88EC82"/>
<evidence type="ECO:0000313" key="3">
    <source>
        <dbReference type="Proteomes" id="UP001187192"/>
    </source>
</evidence>
<evidence type="ECO:0000313" key="2">
    <source>
        <dbReference type="EMBL" id="GMN72039.1"/>
    </source>
</evidence>
<feature type="compositionally biased region" description="Acidic residues" evidence="1">
    <location>
        <begin position="72"/>
        <end position="83"/>
    </location>
</feature>
<reference evidence="2" key="1">
    <citation type="submission" date="2023-07" db="EMBL/GenBank/DDBJ databases">
        <title>draft genome sequence of fig (Ficus carica).</title>
        <authorList>
            <person name="Takahashi T."/>
            <person name="Nishimura K."/>
        </authorList>
    </citation>
    <scope>NUCLEOTIDE SEQUENCE</scope>
</reference>
<protein>
    <submittedName>
        <fullName evidence="2">Uncharacterized protein</fullName>
    </submittedName>
</protein>
<feature type="compositionally biased region" description="Low complexity" evidence="1">
    <location>
        <begin position="62"/>
        <end position="71"/>
    </location>
</feature>
<feature type="compositionally biased region" description="Acidic residues" evidence="1">
    <location>
        <begin position="103"/>
        <end position="126"/>
    </location>
</feature>
<sequence length="180" mass="19531">MPMLGMTVGNMIDDIWGAEAVVHQIQAAAVVVDHQAPADDAGIGEPVYEPGPAFPEDPVPAVPVQEVPPQEAEADAGPDDLDPADFIVAPEDQPEDPPIIDISSDEEEEPDEDMEPEPEPEPDLDPELEHAGWLEDDEDFGDDPEEVEGFEEDPEEILFDDGDWDVDSDASSVVTIEHID</sequence>
<proteinExistence type="predicted"/>
<feature type="compositionally biased region" description="Acidic residues" evidence="1">
    <location>
        <begin position="134"/>
        <end position="167"/>
    </location>
</feature>
<gene>
    <name evidence="2" type="ORF">TIFTF001_051919</name>
</gene>
<dbReference type="EMBL" id="BTGU01010242">
    <property type="protein sequence ID" value="GMN72039.1"/>
    <property type="molecule type" value="Genomic_DNA"/>
</dbReference>
<keyword evidence="3" id="KW-1185">Reference proteome</keyword>
<comment type="caution">
    <text evidence="2">The sequence shown here is derived from an EMBL/GenBank/DDBJ whole genome shotgun (WGS) entry which is preliminary data.</text>
</comment>
<organism evidence="2 3">
    <name type="scientific">Ficus carica</name>
    <name type="common">Common fig</name>
    <dbReference type="NCBI Taxonomy" id="3494"/>
    <lineage>
        <taxon>Eukaryota</taxon>
        <taxon>Viridiplantae</taxon>
        <taxon>Streptophyta</taxon>
        <taxon>Embryophyta</taxon>
        <taxon>Tracheophyta</taxon>
        <taxon>Spermatophyta</taxon>
        <taxon>Magnoliopsida</taxon>
        <taxon>eudicotyledons</taxon>
        <taxon>Gunneridae</taxon>
        <taxon>Pentapetalae</taxon>
        <taxon>rosids</taxon>
        <taxon>fabids</taxon>
        <taxon>Rosales</taxon>
        <taxon>Moraceae</taxon>
        <taxon>Ficeae</taxon>
        <taxon>Ficus</taxon>
    </lineage>
</organism>
<name>A0AA88EC82_FICCA</name>
<evidence type="ECO:0000256" key="1">
    <source>
        <dbReference type="SAM" id="MobiDB-lite"/>
    </source>
</evidence>
<feature type="region of interest" description="Disordered" evidence="1">
    <location>
        <begin position="41"/>
        <end position="167"/>
    </location>
</feature>
<dbReference type="Proteomes" id="UP001187192">
    <property type="component" value="Unassembled WGS sequence"/>
</dbReference>